<proteinExistence type="predicted"/>
<organism evidence="2 3">
    <name type="scientific">Roseococcus pinisoli</name>
    <dbReference type="NCBI Taxonomy" id="2835040"/>
    <lineage>
        <taxon>Bacteria</taxon>
        <taxon>Pseudomonadati</taxon>
        <taxon>Pseudomonadota</taxon>
        <taxon>Alphaproteobacteria</taxon>
        <taxon>Acetobacterales</taxon>
        <taxon>Roseomonadaceae</taxon>
        <taxon>Roseococcus</taxon>
    </lineage>
</organism>
<name>A0ABS5QKA5_9PROT</name>
<gene>
    <name evidence="2" type="ORF">KHU32_18715</name>
</gene>
<evidence type="ECO:0000256" key="1">
    <source>
        <dbReference type="SAM" id="Phobius"/>
    </source>
</evidence>
<accession>A0ABS5QKA5</accession>
<dbReference type="Proteomes" id="UP000766336">
    <property type="component" value="Unassembled WGS sequence"/>
</dbReference>
<keyword evidence="1" id="KW-0812">Transmembrane</keyword>
<keyword evidence="3" id="KW-1185">Reference proteome</keyword>
<reference evidence="2 3" key="1">
    <citation type="submission" date="2021-05" db="EMBL/GenBank/DDBJ databases">
        <title>Roseococcus sp. XZZS9, whole genome shotgun sequencing project.</title>
        <authorList>
            <person name="Zhao G."/>
            <person name="Shen L."/>
        </authorList>
    </citation>
    <scope>NUCLEOTIDE SEQUENCE [LARGE SCALE GENOMIC DNA]</scope>
    <source>
        <strain evidence="2 3">XZZS9</strain>
    </source>
</reference>
<sequence>MRQERPQVSFLPEIAVSGGPLRVPAKRGASPPGKFGSALAVLLFLAFGLAGPLAIGMMPRDGQTQFAVIAAPWRGLEETAALVAAADGRIVDAGGLPNVIFAQSDSPAFVAAAYRAGAWLVLDPVLLRGCLQALGRASS</sequence>
<protein>
    <submittedName>
        <fullName evidence="2">Uncharacterized protein</fullName>
    </submittedName>
</protein>
<dbReference type="EMBL" id="JAHCDA010000004">
    <property type="protein sequence ID" value="MBS7812988.1"/>
    <property type="molecule type" value="Genomic_DNA"/>
</dbReference>
<keyword evidence="1" id="KW-0472">Membrane</keyword>
<feature type="transmembrane region" description="Helical" evidence="1">
    <location>
        <begin position="35"/>
        <end position="55"/>
    </location>
</feature>
<evidence type="ECO:0000313" key="3">
    <source>
        <dbReference type="Proteomes" id="UP000766336"/>
    </source>
</evidence>
<comment type="caution">
    <text evidence="2">The sequence shown here is derived from an EMBL/GenBank/DDBJ whole genome shotgun (WGS) entry which is preliminary data.</text>
</comment>
<evidence type="ECO:0000313" key="2">
    <source>
        <dbReference type="EMBL" id="MBS7812988.1"/>
    </source>
</evidence>
<keyword evidence="1" id="KW-1133">Transmembrane helix</keyword>